<evidence type="ECO:0000313" key="3">
    <source>
        <dbReference type="EMBL" id="SFL08494.1"/>
    </source>
</evidence>
<feature type="region of interest" description="Disordered" evidence="1">
    <location>
        <begin position="1"/>
        <end position="22"/>
    </location>
</feature>
<keyword evidence="2" id="KW-0812">Transmembrane</keyword>
<organism evidence="3 4">
    <name type="scientific">Geodermatophilus ruber</name>
    <dbReference type="NCBI Taxonomy" id="504800"/>
    <lineage>
        <taxon>Bacteria</taxon>
        <taxon>Bacillati</taxon>
        <taxon>Actinomycetota</taxon>
        <taxon>Actinomycetes</taxon>
        <taxon>Geodermatophilales</taxon>
        <taxon>Geodermatophilaceae</taxon>
        <taxon>Geodermatophilus</taxon>
    </lineage>
</organism>
<evidence type="ECO:0000256" key="2">
    <source>
        <dbReference type="SAM" id="Phobius"/>
    </source>
</evidence>
<dbReference type="RefSeq" id="WP_143087159.1">
    <property type="nucleotide sequence ID" value="NZ_FOSW01000006.1"/>
</dbReference>
<reference evidence="3 4" key="1">
    <citation type="submission" date="2016-10" db="EMBL/GenBank/DDBJ databases">
        <authorList>
            <person name="de Groot N.N."/>
        </authorList>
    </citation>
    <scope>NUCLEOTIDE SEQUENCE [LARGE SCALE GENOMIC DNA]</scope>
    <source>
        <strain evidence="3 4">DSM 45317</strain>
    </source>
</reference>
<dbReference type="OrthoDB" id="3473322at2"/>
<protein>
    <submittedName>
        <fullName evidence="3">Uncharacterized protein</fullName>
    </submittedName>
</protein>
<feature type="transmembrane region" description="Helical" evidence="2">
    <location>
        <begin position="127"/>
        <end position="150"/>
    </location>
</feature>
<evidence type="ECO:0000256" key="1">
    <source>
        <dbReference type="SAM" id="MobiDB-lite"/>
    </source>
</evidence>
<gene>
    <name evidence="3" type="ORF">SAMN04488085_106162</name>
</gene>
<accession>A0A1I4ES07</accession>
<feature type="transmembrane region" description="Helical" evidence="2">
    <location>
        <begin position="104"/>
        <end position="121"/>
    </location>
</feature>
<feature type="transmembrane region" description="Helical" evidence="2">
    <location>
        <begin position="64"/>
        <end position="83"/>
    </location>
</feature>
<keyword evidence="2" id="KW-0472">Membrane</keyword>
<keyword evidence="2" id="KW-1133">Transmembrane helix</keyword>
<dbReference type="Proteomes" id="UP000199152">
    <property type="component" value="Unassembled WGS sequence"/>
</dbReference>
<feature type="transmembrane region" description="Helical" evidence="2">
    <location>
        <begin position="162"/>
        <end position="181"/>
    </location>
</feature>
<dbReference type="STRING" id="504800.SAMN04488085_106162"/>
<dbReference type="InParanoid" id="A0A1I4ES07"/>
<feature type="transmembrane region" description="Helical" evidence="2">
    <location>
        <begin position="187"/>
        <end position="205"/>
    </location>
</feature>
<proteinExistence type="predicted"/>
<feature type="transmembrane region" description="Helical" evidence="2">
    <location>
        <begin position="34"/>
        <end position="52"/>
    </location>
</feature>
<dbReference type="EMBL" id="FOSW01000006">
    <property type="protein sequence ID" value="SFL08494.1"/>
    <property type="molecule type" value="Genomic_DNA"/>
</dbReference>
<evidence type="ECO:0000313" key="4">
    <source>
        <dbReference type="Proteomes" id="UP000199152"/>
    </source>
</evidence>
<keyword evidence="4" id="KW-1185">Reference proteome</keyword>
<sequence>MSLSTTPAPARTDVAVPGSTSTASQAGTRLARRVGIGVAAGSAAWSAAMLAFSNSPTDGTWQHYVYEASALLFQLGLVGLVTLQLRTGATGTGRLARGFLHAEHVLLGLAIAATFTSMFLREYHDTAWYLALDVFWPLSMLGMAAIGVRIAIAGRWRGAARFWPLVAESWAPVCVPIAVTLPAVGQYVAGAHLLIGYVALGVILARRPELTVAR</sequence>
<name>A0A1I4ES07_9ACTN</name>
<dbReference type="AlphaFoldDB" id="A0A1I4ES07"/>